<dbReference type="Gene3D" id="2.40.400.10">
    <property type="entry name" value="Acetoacetate decarboxylase-like"/>
    <property type="match status" value="1"/>
</dbReference>
<comment type="caution">
    <text evidence="1">The sequence shown here is derived from an EMBL/GenBank/DDBJ whole genome shotgun (WGS) entry which is preliminary data.</text>
</comment>
<dbReference type="Pfam" id="PF06314">
    <property type="entry name" value="ADC"/>
    <property type="match status" value="1"/>
</dbReference>
<gene>
    <name evidence="1" type="ORF">KK137_13510</name>
</gene>
<dbReference type="SUPFAM" id="SSF160104">
    <property type="entry name" value="Acetoacetate decarboxylase-like"/>
    <property type="match status" value="1"/>
</dbReference>
<reference evidence="1 2" key="1">
    <citation type="submission" date="2021-05" db="EMBL/GenBank/DDBJ databases">
        <title>Croceibacterium sp. LX-88 genome sequence.</title>
        <authorList>
            <person name="Luo X."/>
        </authorList>
    </citation>
    <scope>NUCLEOTIDE SEQUENCE [LARGE SCALE GENOMIC DNA]</scope>
    <source>
        <strain evidence="1 2">LX-88</strain>
    </source>
</reference>
<evidence type="ECO:0000313" key="1">
    <source>
        <dbReference type="EMBL" id="MBT2135350.1"/>
    </source>
</evidence>
<protein>
    <submittedName>
        <fullName evidence="1">Acetoacetate decarboxylase family protein</fullName>
    </submittedName>
</protein>
<name>A0ABS5W6H4_9SPHN</name>
<sequence>MSDPLGQMFRMPVGFGPAPGPRNLPASQRHRRFDKKATSLTLSAVTDAEPLAALLPDRMTLVGEPRLEVVVTLLSDVGWLAGRGYNIVMVRIPARWNGEQSITGHFVPVVWENMADPILTGREELGWPKIFAEIPEPDDTGSRLTGSARWDGFEFLQFMAEDLEPIASPMSAAAPMIFRKYIPRTGEWGRAEIDHMTIVEPGPPVPEIRSCQAGSGRFSFTGARWEDMPTQYPIVNALAALPLHAFGPAVLLDTSGGSDVSEQRTLR</sequence>
<accession>A0ABS5W6H4</accession>
<organism evidence="1 2">
    <name type="scientific">Croceibacterium selenioxidans</name>
    <dbReference type="NCBI Taxonomy" id="2838833"/>
    <lineage>
        <taxon>Bacteria</taxon>
        <taxon>Pseudomonadati</taxon>
        <taxon>Pseudomonadota</taxon>
        <taxon>Alphaproteobacteria</taxon>
        <taxon>Sphingomonadales</taxon>
        <taxon>Erythrobacteraceae</taxon>
        <taxon>Croceibacterium</taxon>
    </lineage>
</organism>
<dbReference type="EMBL" id="JAHFVK010000002">
    <property type="protein sequence ID" value="MBT2135350.1"/>
    <property type="molecule type" value="Genomic_DNA"/>
</dbReference>
<proteinExistence type="predicted"/>
<keyword evidence="2" id="KW-1185">Reference proteome</keyword>
<evidence type="ECO:0000313" key="2">
    <source>
        <dbReference type="Proteomes" id="UP000811255"/>
    </source>
</evidence>
<dbReference type="Proteomes" id="UP000811255">
    <property type="component" value="Unassembled WGS sequence"/>
</dbReference>
<dbReference type="RefSeq" id="WP_214537062.1">
    <property type="nucleotide sequence ID" value="NZ_JAHFVK010000002.1"/>
</dbReference>
<dbReference type="InterPro" id="IPR023375">
    <property type="entry name" value="ADC_dom_sf"/>
</dbReference>
<dbReference type="InterPro" id="IPR010451">
    <property type="entry name" value="Acetoacetate_decarboxylase"/>
</dbReference>